<evidence type="ECO:0000313" key="2">
    <source>
        <dbReference type="EMBL" id="NVN52100.1"/>
    </source>
</evidence>
<evidence type="ECO:0000313" key="3">
    <source>
        <dbReference type="Proteomes" id="UP000570517"/>
    </source>
</evidence>
<dbReference type="AlphaFoldDB" id="A0A850PVM2"/>
<feature type="transmembrane region" description="Helical" evidence="1">
    <location>
        <begin position="112"/>
        <end position="134"/>
    </location>
</feature>
<dbReference type="Proteomes" id="UP000570517">
    <property type="component" value="Unassembled WGS sequence"/>
</dbReference>
<sequence>MIAAVGISNFILTRYPPVMSSVYAVALGTGGIGLFAALAGHRITAGAIPLLATVTVTLLADLLIMRVIDDIRDQDYDRIANPQRPVASGAVAQRDLYPLCALCVTTIVAANLFFHAGMVVIVAQLLYAAAVLAVGQRFPATRGDNLVLNLLIGFPVQLLLYVYLFVAFIEIQQEAPDANVGAVGILILTLCAGQLEFGKKLARRPAAGERSYSNSFGYLTTVLLTTGSGPLAVALFVVAAQVSPLSKAFVVLPAIGVAAFGIKYVSGEDNRWPAAVSALGLLGTLVASAVVGAVG</sequence>
<evidence type="ECO:0008006" key="4">
    <source>
        <dbReference type="Google" id="ProtNLM"/>
    </source>
</evidence>
<comment type="caution">
    <text evidence="2">The sequence shown here is derived from an EMBL/GenBank/DDBJ whole genome shotgun (WGS) entry which is preliminary data.</text>
</comment>
<name>A0A850PVM2_9MYCO</name>
<dbReference type="EMBL" id="JABFYL010000041">
    <property type="protein sequence ID" value="NVN52100.1"/>
    <property type="molecule type" value="Genomic_DNA"/>
</dbReference>
<gene>
    <name evidence="2" type="ORF">HLY00_767</name>
</gene>
<keyword evidence="1" id="KW-0812">Transmembrane</keyword>
<feature type="transmembrane region" description="Helical" evidence="1">
    <location>
        <begin position="20"/>
        <end position="40"/>
    </location>
</feature>
<feature type="transmembrane region" description="Helical" evidence="1">
    <location>
        <begin position="146"/>
        <end position="166"/>
    </location>
</feature>
<feature type="transmembrane region" description="Helical" evidence="1">
    <location>
        <begin position="248"/>
        <end position="265"/>
    </location>
</feature>
<organism evidence="2 3">
    <name type="scientific">Mycolicibacterium hippocampi</name>
    <dbReference type="NCBI Taxonomy" id="659824"/>
    <lineage>
        <taxon>Bacteria</taxon>
        <taxon>Bacillati</taxon>
        <taxon>Actinomycetota</taxon>
        <taxon>Actinomycetes</taxon>
        <taxon>Mycobacteriales</taxon>
        <taxon>Mycobacteriaceae</taxon>
        <taxon>Mycolicibacterium</taxon>
    </lineage>
</organism>
<feature type="transmembrane region" description="Helical" evidence="1">
    <location>
        <begin position="272"/>
        <end position="294"/>
    </location>
</feature>
<dbReference type="InterPro" id="IPR044878">
    <property type="entry name" value="UbiA_sf"/>
</dbReference>
<keyword evidence="3" id="KW-1185">Reference proteome</keyword>
<protein>
    <recommendedName>
        <fullName evidence="4">Prenyltransferase</fullName>
    </recommendedName>
</protein>
<dbReference type="Gene3D" id="1.10.357.140">
    <property type="entry name" value="UbiA prenyltransferase"/>
    <property type="match status" value="1"/>
</dbReference>
<feature type="transmembrane region" description="Helical" evidence="1">
    <location>
        <begin position="216"/>
        <end position="242"/>
    </location>
</feature>
<feature type="transmembrane region" description="Helical" evidence="1">
    <location>
        <begin position="47"/>
        <end position="68"/>
    </location>
</feature>
<proteinExistence type="predicted"/>
<keyword evidence="1" id="KW-1133">Transmembrane helix</keyword>
<keyword evidence="1" id="KW-0472">Membrane</keyword>
<reference evidence="2 3" key="1">
    <citation type="submission" date="2020-05" db="EMBL/GenBank/DDBJ databases">
        <title>Draft genome sequence of Mycobacterium hippocampi DL, isolated from European seabass, Dicentrarchus labrax, reared in fish farms.</title>
        <authorList>
            <person name="Stathopoulou P."/>
            <person name="Asimakis E."/>
            <person name="Tzokas K."/>
            <person name="Batargias C."/>
            <person name="Tsiamis G."/>
        </authorList>
    </citation>
    <scope>NUCLEOTIDE SEQUENCE [LARGE SCALE GENOMIC DNA]</scope>
    <source>
        <strain evidence="2 3">DL</strain>
    </source>
</reference>
<feature type="transmembrane region" description="Helical" evidence="1">
    <location>
        <begin position="178"/>
        <end position="195"/>
    </location>
</feature>
<accession>A0A850PVM2</accession>
<evidence type="ECO:0000256" key="1">
    <source>
        <dbReference type="SAM" id="Phobius"/>
    </source>
</evidence>